<protein>
    <submittedName>
        <fullName evidence="1">Uncharacterized protein</fullName>
    </submittedName>
</protein>
<name>A0AA50CMQ5_9HYPH</name>
<reference evidence="1 2" key="1">
    <citation type="submission" date="2023-08" db="EMBL/GenBank/DDBJ databases">
        <title>Pathogen: clinical or host-associated sample.</title>
        <authorList>
            <person name="Hergert J."/>
            <person name="Casey R."/>
            <person name="Wagner J."/>
            <person name="Young E.L."/>
            <person name="Oakeson K.F."/>
        </authorList>
    </citation>
    <scope>NUCLEOTIDE SEQUENCE [LARGE SCALE GENOMIC DNA]</scope>
    <source>
        <strain evidence="1 2">1760953</strain>
        <plasmid evidence="1 2">unnamed1</plasmid>
    </source>
</reference>
<proteinExistence type="predicted"/>
<accession>A0AA50CMQ5</accession>
<sequence length="321" mass="35884">MALELRSEFLKIQTTVLSSLDGVPTEFHSALFREKKIVNSWENCLAYLSGKGYDPAVLMAYLQDDDVRAELSQNTVPGGDAAYPLRQYLIANDVLPDDAYRSYVRMLPRPFKALQKVGTTKIEILVRERKVEFSAENVGEIKDEDVKALFIELNFGAYLAKRTEIPLDIAIRERLLNSGISDQQKMIVVADIEPGLVVSSPSLASAVGPILDRSTIEATGYAPDFVRAIILNSRPEELQISLLNKLHSVLSTTEVREILQILPSPYRDIAEYGRYPKIDSSPVNEVLATWLLERRLISSFAPAIFGGIRINTFRKNHSSEG</sequence>
<dbReference type="Proteomes" id="UP001234585">
    <property type="component" value="Plasmid unnamed1"/>
</dbReference>
<dbReference type="EMBL" id="CP132303">
    <property type="protein sequence ID" value="WLR99660.1"/>
    <property type="molecule type" value="Genomic_DNA"/>
</dbReference>
<organism evidence="1 2">
    <name type="scientific">Shinella sumterensis</name>
    <dbReference type="NCBI Taxonomy" id="1967501"/>
    <lineage>
        <taxon>Bacteria</taxon>
        <taxon>Pseudomonadati</taxon>
        <taxon>Pseudomonadota</taxon>
        <taxon>Alphaproteobacteria</taxon>
        <taxon>Hyphomicrobiales</taxon>
        <taxon>Rhizobiaceae</taxon>
        <taxon>Shinella</taxon>
    </lineage>
</organism>
<geneLocation type="plasmid" evidence="1 2">
    <name>unnamed1</name>
</geneLocation>
<keyword evidence="1" id="KW-0614">Plasmid</keyword>
<dbReference type="RefSeq" id="WP_306038976.1">
    <property type="nucleotide sequence ID" value="NZ_CP132303.1"/>
</dbReference>
<keyword evidence="2" id="KW-1185">Reference proteome</keyword>
<evidence type="ECO:0000313" key="1">
    <source>
        <dbReference type="EMBL" id="WLR99660.1"/>
    </source>
</evidence>
<dbReference type="AlphaFoldDB" id="A0AA50CMQ5"/>
<gene>
    <name evidence="1" type="ORF">Q9313_23125</name>
</gene>
<evidence type="ECO:0000313" key="2">
    <source>
        <dbReference type="Proteomes" id="UP001234585"/>
    </source>
</evidence>